<comment type="catalytic activity">
    <reaction evidence="8">
        <text>L-seryl-[protein] + ATP = O-phospho-L-seryl-[protein] + ADP + H(+)</text>
        <dbReference type="Rhea" id="RHEA:17989"/>
        <dbReference type="Rhea" id="RHEA-COMP:9863"/>
        <dbReference type="Rhea" id="RHEA-COMP:11604"/>
        <dbReference type="ChEBI" id="CHEBI:15378"/>
        <dbReference type="ChEBI" id="CHEBI:29999"/>
        <dbReference type="ChEBI" id="CHEBI:30616"/>
        <dbReference type="ChEBI" id="CHEBI:83421"/>
        <dbReference type="ChEBI" id="CHEBI:456216"/>
        <dbReference type="EC" id="2.7.11.1"/>
    </reaction>
</comment>
<dbReference type="PROSITE" id="PS00109">
    <property type="entry name" value="PROTEIN_KINASE_TYR"/>
    <property type="match status" value="1"/>
</dbReference>
<keyword evidence="6" id="KW-0067">ATP-binding</keyword>
<keyword evidence="5" id="KW-0418">Kinase</keyword>
<evidence type="ECO:0000256" key="5">
    <source>
        <dbReference type="ARBA" id="ARBA00022777"/>
    </source>
</evidence>
<organism evidence="10 11">
    <name type="scientific">Ziziphus jujuba</name>
    <name type="common">Chinese jujube</name>
    <name type="synonym">Ziziphus sativa</name>
    <dbReference type="NCBI Taxonomy" id="326968"/>
    <lineage>
        <taxon>Eukaryota</taxon>
        <taxon>Viridiplantae</taxon>
        <taxon>Streptophyta</taxon>
        <taxon>Embryophyta</taxon>
        <taxon>Tracheophyta</taxon>
        <taxon>Spermatophyta</taxon>
        <taxon>Magnoliopsida</taxon>
        <taxon>eudicotyledons</taxon>
        <taxon>Gunneridae</taxon>
        <taxon>Pentapetalae</taxon>
        <taxon>rosids</taxon>
        <taxon>fabids</taxon>
        <taxon>Rosales</taxon>
        <taxon>Rhamnaceae</taxon>
        <taxon>Paliureae</taxon>
        <taxon>Ziziphus</taxon>
    </lineage>
</organism>
<reference evidence="11" key="1">
    <citation type="submission" date="2025-08" db="UniProtKB">
        <authorList>
            <consortium name="RefSeq"/>
        </authorList>
    </citation>
    <scope>IDENTIFICATION</scope>
    <source>
        <tissue evidence="11">Seedling</tissue>
    </source>
</reference>
<evidence type="ECO:0000256" key="2">
    <source>
        <dbReference type="ARBA" id="ARBA00022527"/>
    </source>
</evidence>
<dbReference type="InterPro" id="IPR008266">
    <property type="entry name" value="Tyr_kinase_AS"/>
</dbReference>
<evidence type="ECO:0000256" key="1">
    <source>
        <dbReference type="ARBA" id="ARBA00012513"/>
    </source>
</evidence>
<keyword evidence="2" id="KW-0723">Serine/threonine-protein kinase</keyword>
<dbReference type="InterPro" id="IPR000719">
    <property type="entry name" value="Prot_kinase_dom"/>
</dbReference>
<evidence type="ECO:0000313" key="11">
    <source>
        <dbReference type="RefSeq" id="XP_048325308.2"/>
    </source>
</evidence>
<keyword evidence="3" id="KW-0808">Transferase</keyword>
<dbReference type="EC" id="2.7.11.1" evidence="1"/>
<name>A0ABM3IC20_ZIZJJ</name>
<dbReference type="Pfam" id="PF00069">
    <property type="entry name" value="Pkinase"/>
    <property type="match status" value="1"/>
</dbReference>
<gene>
    <name evidence="11" type="primary">LOC112490570</name>
</gene>
<dbReference type="PANTHER" id="PTHR48005:SF70">
    <property type="entry name" value="MDIS1-INTERACTING RECEPTOR LIKE KINASE 2-LIKE"/>
    <property type="match status" value="1"/>
</dbReference>
<dbReference type="InterPro" id="IPR051420">
    <property type="entry name" value="Ser_Thr_Kinases_DiverseReg"/>
</dbReference>
<feature type="domain" description="Protein kinase" evidence="9">
    <location>
        <begin position="1"/>
        <end position="210"/>
    </location>
</feature>
<comment type="catalytic activity">
    <reaction evidence="7">
        <text>L-threonyl-[protein] + ATP = O-phospho-L-threonyl-[protein] + ADP + H(+)</text>
        <dbReference type="Rhea" id="RHEA:46608"/>
        <dbReference type="Rhea" id="RHEA-COMP:11060"/>
        <dbReference type="Rhea" id="RHEA-COMP:11605"/>
        <dbReference type="ChEBI" id="CHEBI:15378"/>
        <dbReference type="ChEBI" id="CHEBI:30013"/>
        <dbReference type="ChEBI" id="CHEBI:30616"/>
        <dbReference type="ChEBI" id="CHEBI:61977"/>
        <dbReference type="ChEBI" id="CHEBI:456216"/>
        <dbReference type="EC" id="2.7.11.1"/>
    </reaction>
</comment>
<proteinExistence type="predicted"/>
<dbReference type="RefSeq" id="XP_048325308.2">
    <property type="nucleotide sequence ID" value="XM_048469351.2"/>
</dbReference>
<evidence type="ECO:0000313" key="10">
    <source>
        <dbReference type="Proteomes" id="UP001652623"/>
    </source>
</evidence>
<keyword evidence="10" id="KW-1185">Reference proteome</keyword>
<dbReference type="SUPFAM" id="SSF56112">
    <property type="entry name" value="Protein kinase-like (PK-like)"/>
    <property type="match status" value="1"/>
</dbReference>
<evidence type="ECO:0000256" key="8">
    <source>
        <dbReference type="ARBA" id="ARBA00048679"/>
    </source>
</evidence>
<evidence type="ECO:0000256" key="4">
    <source>
        <dbReference type="ARBA" id="ARBA00022741"/>
    </source>
</evidence>
<dbReference type="PROSITE" id="PS50011">
    <property type="entry name" value="PROTEIN_KINASE_DOM"/>
    <property type="match status" value="1"/>
</dbReference>
<evidence type="ECO:0000259" key="9">
    <source>
        <dbReference type="PROSITE" id="PS50011"/>
    </source>
</evidence>
<dbReference type="InterPro" id="IPR011009">
    <property type="entry name" value="Kinase-like_dom_sf"/>
</dbReference>
<dbReference type="PANTHER" id="PTHR48005">
    <property type="entry name" value="LEUCINE RICH REPEAT KINASE 2"/>
    <property type="match status" value="1"/>
</dbReference>
<dbReference type="GeneID" id="112490570"/>
<evidence type="ECO:0000256" key="3">
    <source>
        <dbReference type="ARBA" id="ARBA00022679"/>
    </source>
</evidence>
<protein>
    <recommendedName>
        <fullName evidence="1">non-specific serine/threonine protein kinase</fullName>
        <ecNumber evidence="1">2.7.11.1</ecNumber>
    </recommendedName>
</protein>
<dbReference type="PIRSF" id="PIRSF000654">
    <property type="entry name" value="Integrin-linked_kinase"/>
    <property type="match status" value="1"/>
</dbReference>
<sequence>MEGGSLANILSDDVKAKELEWTIRVNVVKGLANAISYMHHECTPPVIHRDISSKNVLMDSEYEAHISDFGSARTFDPETSNWSSFAGTFGYSAPELAYTMEVNEKCDVYSFGVVALEVIMGKHPGDLISSLSESSSSSLSSSRADQILLKDILDERLSPPRNQVSDQVVSIAELIFACLNPSPQSRPTMKQLSQKLSTSKSSLSEPLPMITMKQLLDLPTYTS</sequence>
<evidence type="ECO:0000256" key="7">
    <source>
        <dbReference type="ARBA" id="ARBA00047899"/>
    </source>
</evidence>
<accession>A0ABM3IC20</accession>
<keyword evidence="4" id="KW-0547">Nucleotide-binding</keyword>
<evidence type="ECO:0000256" key="6">
    <source>
        <dbReference type="ARBA" id="ARBA00022840"/>
    </source>
</evidence>
<dbReference type="Proteomes" id="UP001652623">
    <property type="component" value="Chromosome 10"/>
</dbReference>
<dbReference type="Gene3D" id="1.10.510.10">
    <property type="entry name" value="Transferase(Phosphotransferase) domain 1"/>
    <property type="match status" value="1"/>
</dbReference>